<name>A0A4Y7JME8_PAPSO</name>
<protein>
    <submittedName>
        <fullName evidence="2">Uncharacterized protein</fullName>
    </submittedName>
</protein>
<organism evidence="2 3">
    <name type="scientific">Papaver somniferum</name>
    <name type="common">Opium poppy</name>
    <dbReference type="NCBI Taxonomy" id="3469"/>
    <lineage>
        <taxon>Eukaryota</taxon>
        <taxon>Viridiplantae</taxon>
        <taxon>Streptophyta</taxon>
        <taxon>Embryophyta</taxon>
        <taxon>Tracheophyta</taxon>
        <taxon>Spermatophyta</taxon>
        <taxon>Magnoliopsida</taxon>
        <taxon>Ranunculales</taxon>
        <taxon>Papaveraceae</taxon>
        <taxon>Papaveroideae</taxon>
        <taxon>Papaver</taxon>
    </lineage>
</organism>
<reference evidence="2 3" key="1">
    <citation type="journal article" date="2018" name="Science">
        <title>The opium poppy genome and morphinan production.</title>
        <authorList>
            <person name="Guo L."/>
            <person name="Winzer T."/>
            <person name="Yang X."/>
            <person name="Li Y."/>
            <person name="Ning Z."/>
            <person name="He Z."/>
            <person name="Teodor R."/>
            <person name="Lu Y."/>
            <person name="Bowser T.A."/>
            <person name="Graham I.A."/>
            <person name="Ye K."/>
        </authorList>
    </citation>
    <scope>NUCLEOTIDE SEQUENCE [LARGE SCALE GENOMIC DNA]</scope>
    <source>
        <strain evidence="3">cv. HN1</strain>
        <tissue evidence="2">Leaves</tissue>
    </source>
</reference>
<proteinExistence type="predicted"/>
<keyword evidence="3" id="KW-1185">Reference proteome</keyword>
<sequence length="90" mass="10839">MQKHWTKFERLDSFDDSKQHHSLGFSTAVYQSQDFPKIKRSNKEEDRVDFSGPLMNQHQHHKASEPSERRSIRERQAARRTTWLPKRLFS</sequence>
<evidence type="ECO:0000256" key="1">
    <source>
        <dbReference type="SAM" id="MobiDB-lite"/>
    </source>
</evidence>
<gene>
    <name evidence="2" type="ORF">C5167_022658</name>
</gene>
<dbReference type="Proteomes" id="UP000316621">
    <property type="component" value="Chromosome 5"/>
</dbReference>
<evidence type="ECO:0000313" key="2">
    <source>
        <dbReference type="EMBL" id="RZC60909.1"/>
    </source>
</evidence>
<evidence type="ECO:0000313" key="3">
    <source>
        <dbReference type="Proteomes" id="UP000316621"/>
    </source>
</evidence>
<accession>A0A4Y7JME8</accession>
<dbReference type="AlphaFoldDB" id="A0A4Y7JME8"/>
<dbReference type="EMBL" id="CM010719">
    <property type="protein sequence ID" value="RZC60909.1"/>
    <property type="molecule type" value="Genomic_DNA"/>
</dbReference>
<dbReference type="Gramene" id="RZC60909">
    <property type="protein sequence ID" value="RZC60909"/>
    <property type="gene ID" value="C5167_022658"/>
</dbReference>
<feature type="region of interest" description="Disordered" evidence="1">
    <location>
        <begin position="35"/>
        <end position="77"/>
    </location>
</feature>
<feature type="compositionally biased region" description="Basic and acidic residues" evidence="1">
    <location>
        <begin position="62"/>
        <end position="77"/>
    </location>
</feature>